<dbReference type="InterPro" id="IPR027417">
    <property type="entry name" value="P-loop_NTPase"/>
</dbReference>
<dbReference type="RefSeq" id="WP_139285377.1">
    <property type="nucleotide sequence ID" value="NZ_FNQJ01000020.1"/>
</dbReference>
<proteinExistence type="predicted"/>
<keyword evidence="3" id="KW-1185">Reference proteome</keyword>
<dbReference type="EMBL" id="FNQJ01000020">
    <property type="protein sequence ID" value="SEA61903.1"/>
    <property type="molecule type" value="Genomic_DNA"/>
</dbReference>
<evidence type="ECO:0000259" key="1">
    <source>
        <dbReference type="Pfam" id="PF19993"/>
    </source>
</evidence>
<evidence type="ECO:0000313" key="3">
    <source>
        <dbReference type="Proteomes" id="UP000199002"/>
    </source>
</evidence>
<accession>A0A1H4CNK5</accession>
<dbReference type="GeneID" id="34231865"/>
<sequence>MAVDGNTNPVVRCGNPECNVAIDSKCMEGIADPPSCPHYGKALVVVEASDGEAIKAVAPGVRLPHADALSATEAELVLRAKDSNLVALVGPHDAGKTSLIAAVYELFQLGPIGQYQFGGSATLHAFEKTAHDARSESRRNDPHTERTKLGELTFYHLDLVSADGPPRRCALFANRAGEDYMDTQTNQDLAKGYPELPRSDTLTVLVDGEKLLLSAERHLARRDALLTLRALVEAGVTRRWQRLALVLTKVDAVRSAEKGAPEALQFFENLATSMSTEYGSHFVEFKTFPVAASPKSTKAVRGEGVAALLDFWLKAPARNEHATTVPTPRPAARAFGRLRVIESEVMP</sequence>
<gene>
    <name evidence="2" type="ORF">SAMN05421875_1208</name>
</gene>
<dbReference type="STRING" id="592050.SAMN05421875_1208"/>
<evidence type="ECO:0000313" key="2">
    <source>
        <dbReference type="EMBL" id="SEA61903.1"/>
    </source>
</evidence>
<organism evidence="2 3">
    <name type="scientific">Acidovorax soli</name>
    <dbReference type="NCBI Taxonomy" id="592050"/>
    <lineage>
        <taxon>Bacteria</taxon>
        <taxon>Pseudomonadati</taxon>
        <taxon>Pseudomonadota</taxon>
        <taxon>Betaproteobacteria</taxon>
        <taxon>Burkholderiales</taxon>
        <taxon>Comamonadaceae</taxon>
        <taxon>Acidovorax</taxon>
    </lineage>
</organism>
<protein>
    <recommendedName>
        <fullName evidence="1">Double-GTPase 2 domain-containing protein</fullName>
    </recommendedName>
</protein>
<name>A0A1H4CNK5_9BURK</name>
<feature type="domain" description="Double-GTPase 2" evidence="1">
    <location>
        <begin position="84"/>
        <end position="313"/>
    </location>
</feature>
<dbReference type="InterPro" id="IPR045528">
    <property type="entry name" value="DO-GTPase2"/>
</dbReference>
<reference evidence="3" key="1">
    <citation type="submission" date="2016-10" db="EMBL/GenBank/DDBJ databases">
        <authorList>
            <person name="Varghese N."/>
            <person name="Submissions S."/>
        </authorList>
    </citation>
    <scope>NUCLEOTIDE SEQUENCE [LARGE SCALE GENOMIC DNA]</scope>
    <source>
        <strain evidence="3">DSM 25157</strain>
    </source>
</reference>
<dbReference type="Gene3D" id="3.40.50.300">
    <property type="entry name" value="P-loop containing nucleotide triphosphate hydrolases"/>
    <property type="match status" value="1"/>
</dbReference>
<dbReference type="Pfam" id="PF19993">
    <property type="entry name" value="DO-GTPase2"/>
    <property type="match status" value="1"/>
</dbReference>
<dbReference type="Proteomes" id="UP000199002">
    <property type="component" value="Unassembled WGS sequence"/>
</dbReference>
<dbReference type="AlphaFoldDB" id="A0A1H4CNK5"/>